<evidence type="ECO:0000256" key="1">
    <source>
        <dbReference type="ARBA" id="ARBA00022630"/>
    </source>
</evidence>
<organism evidence="4 5">
    <name type="scientific">Chryseobacterium sediminis</name>
    <dbReference type="NCBI Taxonomy" id="1679494"/>
    <lineage>
        <taxon>Bacteria</taxon>
        <taxon>Pseudomonadati</taxon>
        <taxon>Bacteroidota</taxon>
        <taxon>Flavobacteriia</taxon>
        <taxon>Flavobacteriales</taxon>
        <taxon>Weeksellaceae</taxon>
        <taxon>Chryseobacterium group</taxon>
        <taxon>Chryseobacterium</taxon>
    </lineage>
</organism>
<accession>A0ABR6PWE7</accession>
<dbReference type="InterPro" id="IPR023753">
    <property type="entry name" value="FAD/NAD-binding_dom"/>
</dbReference>
<keyword evidence="1" id="KW-0285">Flavoprotein</keyword>
<feature type="domain" description="FAD/NAD(P)-binding" evidence="3">
    <location>
        <begin position="30"/>
        <end position="306"/>
    </location>
</feature>
<dbReference type="RefSeq" id="WP_228460050.1">
    <property type="nucleotide sequence ID" value="NZ_JACHKS010000001.1"/>
</dbReference>
<comment type="caution">
    <text evidence="4">The sequence shown here is derived from an EMBL/GenBank/DDBJ whole genome shotgun (WGS) entry which is preliminary data.</text>
</comment>
<keyword evidence="5" id="KW-1185">Reference proteome</keyword>
<name>A0ABR6PWE7_9FLAO</name>
<evidence type="ECO:0000256" key="2">
    <source>
        <dbReference type="ARBA" id="ARBA00023002"/>
    </source>
</evidence>
<dbReference type="InterPro" id="IPR036188">
    <property type="entry name" value="FAD/NAD-bd_sf"/>
</dbReference>
<keyword evidence="2" id="KW-0560">Oxidoreductase</keyword>
<dbReference type="Pfam" id="PF07992">
    <property type="entry name" value="Pyr_redox_2"/>
    <property type="match status" value="1"/>
</dbReference>
<dbReference type="Proteomes" id="UP000587367">
    <property type="component" value="Unassembled WGS sequence"/>
</dbReference>
<dbReference type="PRINTS" id="PR00469">
    <property type="entry name" value="PNDRDTASEII"/>
</dbReference>
<proteinExistence type="predicted"/>
<dbReference type="InterPro" id="IPR050097">
    <property type="entry name" value="Ferredoxin-NADP_redctase_2"/>
</dbReference>
<gene>
    <name evidence="4" type="ORF">HNP24_000947</name>
</gene>
<protein>
    <submittedName>
        <fullName evidence="4">Thioredoxin reductase</fullName>
    </submittedName>
</protein>
<evidence type="ECO:0000313" key="5">
    <source>
        <dbReference type="Proteomes" id="UP000587367"/>
    </source>
</evidence>
<dbReference type="PRINTS" id="PR00368">
    <property type="entry name" value="FADPNR"/>
</dbReference>
<evidence type="ECO:0000313" key="4">
    <source>
        <dbReference type="EMBL" id="MBB6329997.1"/>
    </source>
</evidence>
<reference evidence="4 5" key="1">
    <citation type="submission" date="2020-08" db="EMBL/GenBank/DDBJ databases">
        <title>Functional genomics of gut bacteria from endangered species of beetles.</title>
        <authorList>
            <person name="Carlos-Shanley C."/>
        </authorList>
    </citation>
    <scope>NUCLEOTIDE SEQUENCE [LARGE SCALE GENOMIC DNA]</scope>
    <source>
        <strain evidence="4 5">S00068</strain>
    </source>
</reference>
<sequence>MNVVQNLSNKKYNSFKIENIAMTLTNKKLYDTIIVGGSYAGLASAMTLGRSLRNVLIIDSGAPCNKQTPHSHNFLTRDGLPPGEIAAIAREEVLKYPTIEFYDGFAVQGSKISEGFLVNTSDGKSFKGKTLIFATGLSDTMHDIKGFAECWGISVIHCPYCHGYEFRNKKTAILAEGDRLIYFTSLIKNLTDDVTLIISDKNVGNEDSFITLQKNGVKIIEKKIVEIQHRNGYVDQIIFSDGTSERFEAVYAPVPFRQQCNIPEKLGCEITEKGLISIDALQKTSVDGVYAAGDNSNTLRAVSLSVSSGTVAGVGVNAELSLEVFNK</sequence>
<evidence type="ECO:0000259" key="3">
    <source>
        <dbReference type="Pfam" id="PF07992"/>
    </source>
</evidence>
<dbReference type="SUPFAM" id="SSF51905">
    <property type="entry name" value="FAD/NAD(P)-binding domain"/>
    <property type="match status" value="2"/>
</dbReference>
<dbReference type="PANTHER" id="PTHR48105">
    <property type="entry name" value="THIOREDOXIN REDUCTASE 1-RELATED-RELATED"/>
    <property type="match status" value="1"/>
</dbReference>
<dbReference type="EMBL" id="JACHKS010000001">
    <property type="protein sequence ID" value="MBB6329997.1"/>
    <property type="molecule type" value="Genomic_DNA"/>
</dbReference>
<dbReference type="Gene3D" id="3.50.50.60">
    <property type="entry name" value="FAD/NAD(P)-binding domain"/>
    <property type="match status" value="2"/>
</dbReference>